<evidence type="ECO:0000256" key="11">
    <source>
        <dbReference type="SAM" id="Phobius"/>
    </source>
</evidence>
<sequence length="266" mass="28769">MPLSHAPAYVAPLIVFLLIFVWMSSVMTTYVVHDDGTITATAISGFSWATKSDLVFNWHPVLMAFGFILCSSQAVLVFVTKPFDHYTNKLVHIACHSLSLVSISVAAVAIFKYHNEHGFTNLRSVHSWIGLSTLILFGAQYVFGFLVYFFPGATVPFRKASIPYHIGVGLGISCLVATVFRPSLTGIMEQLSFNNSCDLSGTINGQDVSHMMAPDCVIGSITALAVASLVLGLILAVWVTKHPLEQAAAPTTFSNDDIKSPLLKTG</sequence>
<evidence type="ECO:0000313" key="15">
    <source>
        <dbReference type="Proteomes" id="UP000332933"/>
    </source>
</evidence>
<dbReference type="OrthoDB" id="907479at2759"/>
<reference evidence="13" key="2">
    <citation type="submission" date="2019-06" db="EMBL/GenBank/DDBJ databases">
        <title>Genomics analysis of Aphanomyces spp. identifies a new class of oomycete effector associated with host adaptation.</title>
        <authorList>
            <person name="Gaulin E."/>
        </authorList>
    </citation>
    <scope>NUCLEOTIDE SEQUENCE</scope>
    <source>
        <strain evidence="13">CBS 578.67</strain>
    </source>
</reference>
<proteinExistence type="predicted"/>
<keyword evidence="7" id="KW-0249">Electron transport</keyword>
<evidence type="ECO:0000259" key="12">
    <source>
        <dbReference type="PROSITE" id="PS50939"/>
    </source>
</evidence>
<dbReference type="SMART" id="SM00665">
    <property type="entry name" value="B561"/>
    <property type="match status" value="1"/>
</dbReference>
<name>A0A485KWC2_9STRA</name>
<feature type="transmembrane region" description="Helical" evidence="11">
    <location>
        <begin position="91"/>
        <end position="113"/>
    </location>
</feature>
<keyword evidence="6" id="KW-0479">Metal-binding</keyword>
<protein>
    <submittedName>
        <fullName evidence="14">Aste57867_12208 protein</fullName>
    </submittedName>
</protein>
<gene>
    <name evidence="14" type="primary">Aste57867_12208</name>
    <name evidence="13" type="ORF">As57867_012163</name>
    <name evidence="14" type="ORF">ASTE57867_12208</name>
</gene>
<evidence type="ECO:0000256" key="7">
    <source>
        <dbReference type="ARBA" id="ARBA00022982"/>
    </source>
</evidence>
<dbReference type="GO" id="GO:0016020">
    <property type="term" value="C:membrane"/>
    <property type="evidence" value="ECO:0007669"/>
    <property type="project" value="UniProtKB-SubCell"/>
</dbReference>
<reference evidence="14 15" key="1">
    <citation type="submission" date="2019-03" db="EMBL/GenBank/DDBJ databases">
        <authorList>
            <person name="Gaulin E."/>
            <person name="Dumas B."/>
        </authorList>
    </citation>
    <scope>NUCLEOTIDE SEQUENCE [LARGE SCALE GENOMIC DNA]</scope>
    <source>
        <strain evidence="14">CBS 568.67</strain>
    </source>
</reference>
<evidence type="ECO:0000256" key="1">
    <source>
        <dbReference type="ARBA" id="ARBA00001970"/>
    </source>
</evidence>
<dbReference type="EMBL" id="VJMH01005344">
    <property type="protein sequence ID" value="KAF0697101.1"/>
    <property type="molecule type" value="Genomic_DNA"/>
</dbReference>
<dbReference type="PANTHER" id="PTHR10106:SF0">
    <property type="entry name" value="LD36721P"/>
    <property type="match status" value="1"/>
</dbReference>
<feature type="transmembrane region" description="Helical" evidence="11">
    <location>
        <begin position="162"/>
        <end position="180"/>
    </location>
</feature>
<dbReference type="Pfam" id="PF03188">
    <property type="entry name" value="Cytochrom_B561"/>
    <property type="match status" value="1"/>
</dbReference>
<evidence type="ECO:0000256" key="4">
    <source>
        <dbReference type="ARBA" id="ARBA00022617"/>
    </source>
</evidence>
<dbReference type="PROSITE" id="PS50939">
    <property type="entry name" value="CYTOCHROME_B561"/>
    <property type="match status" value="1"/>
</dbReference>
<organism evidence="14 15">
    <name type="scientific">Aphanomyces stellatus</name>
    <dbReference type="NCBI Taxonomy" id="120398"/>
    <lineage>
        <taxon>Eukaryota</taxon>
        <taxon>Sar</taxon>
        <taxon>Stramenopiles</taxon>
        <taxon>Oomycota</taxon>
        <taxon>Saprolegniomycetes</taxon>
        <taxon>Saprolegniales</taxon>
        <taxon>Verrucalvaceae</taxon>
        <taxon>Aphanomyces</taxon>
    </lineage>
</organism>
<evidence type="ECO:0000256" key="2">
    <source>
        <dbReference type="ARBA" id="ARBA00004141"/>
    </source>
</evidence>
<evidence type="ECO:0000313" key="13">
    <source>
        <dbReference type="EMBL" id="KAF0697101.1"/>
    </source>
</evidence>
<dbReference type="GO" id="GO:0046872">
    <property type="term" value="F:metal ion binding"/>
    <property type="evidence" value="ECO:0007669"/>
    <property type="project" value="UniProtKB-KW"/>
</dbReference>
<feature type="domain" description="Cytochrome b561" evidence="12">
    <location>
        <begin position="23"/>
        <end position="222"/>
    </location>
</feature>
<keyword evidence="3" id="KW-0813">Transport</keyword>
<dbReference type="InterPro" id="IPR043205">
    <property type="entry name" value="CYB561/CYBRD1-like"/>
</dbReference>
<feature type="transmembrane region" description="Helical" evidence="11">
    <location>
        <begin position="6"/>
        <end position="23"/>
    </location>
</feature>
<keyword evidence="5 11" id="KW-0812">Transmembrane</keyword>
<feature type="transmembrane region" description="Helical" evidence="11">
    <location>
        <begin position="125"/>
        <end position="150"/>
    </location>
</feature>
<dbReference type="GO" id="GO:0016491">
    <property type="term" value="F:oxidoreductase activity"/>
    <property type="evidence" value="ECO:0007669"/>
    <property type="project" value="InterPro"/>
</dbReference>
<evidence type="ECO:0000256" key="3">
    <source>
        <dbReference type="ARBA" id="ARBA00022448"/>
    </source>
</evidence>
<keyword evidence="15" id="KW-1185">Reference proteome</keyword>
<keyword evidence="8 11" id="KW-1133">Transmembrane helix</keyword>
<evidence type="ECO:0000256" key="6">
    <source>
        <dbReference type="ARBA" id="ARBA00022723"/>
    </source>
</evidence>
<evidence type="ECO:0000256" key="5">
    <source>
        <dbReference type="ARBA" id="ARBA00022692"/>
    </source>
</evidence>
<dbReference type="AlphaFoldDB" id="A0A485KWC2"/>
<feature type="transmembrane region" description="Helical" evidence="11">
    <location>
        <begin position="217"/>
        <end position="239"/>
    </location>
</feature>
<comment type="subcellular location">
    <subcellularLocation>
        <location evidence="2">Membrane</location>
        <topology evidence="2">Multi-pass membrane protein</topology>
    </subcellularLocation>
</comment>
<dbReference type="Proteomes" id="UP000332933">
    <property type="component" value="Unassembled WGS sequence"/>
</dbReference>
<keyword evidence="4" id="KW-0349">Heme</keyword>
<evidence type="ECO:0000256" key="10">
    <source>
        <dbReference type="ARBA" id="ARBA00023136"/>
    </source>
</evidence>
<evidence type="ECO:0000256" key="8">
    <source>
        <dbReference type="ARBA" id="ARBA00022989"/>
    </source>
</evidence>
<feature type="transmembrane region" description="Helical" evidence="11">
    <location>
        <begin position="61"/>
        <end position="79"/>
    </location>
</feature>
<evidence type="ECO:0000256" key="9">
    <source>
        <dbReference type="ARBA" id="ARBA00023004"/>
    </source>
</evidence>
<evidence type="ECO:0000313" key="14">
    <source>
        <dbReference type="EMBL" id="VFT89062.1"/>
    </source>
</evidence>
<keyword evidence="10 11" id="KW-0472">Membrane</keyword>
<accession>A0A485KWC2</accession>
<dbReference type="Gene3D" id="1.20.120.1770">
    <property type="match status" value="1"/>
</dbReference>
<dbReference type="InterPro" id="IPR006593">
    <property type="entry name" value="Cyt_b561/ferric_Rdtase_TM"/>
</dbReference>
<comment type="cofactor">
    <cofactor evidence="1">
        <name>heme b</name>
        <dbReference type="ChEBI" id="CHEBI:60344"/>
    </cofactor>
</comment>
<dbReference type="EMBL" id="CAADRA010005365">
    <property type="protein sequence ID" value="VFT89062.1"/>
    <property type="molecule type" value="Genomic_DNA"/>
</dbReference>
<dbReference type="PANTHER" id="PTHR10106">
    <property type="entry name" value="CYTOCHROME B561-RELATED"/>
    <property type="match status" value="1"/>
</dbReference>
<keyword evidence="9" id="KW-0408">Iron</keyword>